<accession>A0A0P0JFI4</accession>
<dbReference type="Proteomes" id="UP000065734">
    <property type="component" value="Chromosome I"/>
</dbReference>
<evidence type="ECO:0000313" key="1">
    <source>
        <dbReference type="EMBL" id="CUU41686.1"/>
    </source>
</evidence>
<dbReference type="EMBL" id="LN907867">
    <property type="protein sequence ID" value="CUU41686.1"/>
    <property type="molecule type" value="Genomic_DNA"/>
</dbReference>
<proteinExistence type="predicted"/>
<organism evidence="1 2">
    <name type="scientific">Blastochloris viridis</name>
    <name type="common">Rhodopseudomonas viridis</name>
    <dbReference type="NCBI Taxonomy" id="1079"/>
    <lineage>
        <taxon>Bacteria</taxon>
        <taxon>Pseudomonadati</taxon>
        <taxon>Pseudomonadota</taxon>
        <taxon>Alphaproteobacteria</taxon>
        <taxon>Hyphomicrobiales</taxon>
        <taxon>Blastochloridaceae</taxon>
        <taxon>Blastochloris</taxon>
    </lineage>
</organism>
<dbReference type="AlphaFoldDB" id="A0A0P0JFI4"/>
<dbReference type="STRING" id="1079.BVIR_1235"/>
<protein>
    <submittedName>
        <fullName evidence="1">Uncharacterized protein</fullName>
    </submittedName>
</protein>
<gene>
    <name evidence="1" type="ORF">BVIRIDIS_06790</name>
</gene>
<sequence length="71" mass="7524">MMEAAHDHPRFRSAAALASAWNALCRMSAIHSWLWLVRSAPLEAAPTIGLVLFDGLSSLLDALGAEALGHG</sequence>
<reference evidence="2" key="1">
    <citation type="journal article" date="2016" name="Genome Announc.">
        <title>Revised genome sequence of the purple photosynthetic bacterium Blastochloris viridis.</title>
        <authorList>
            <person name="Liu L.N."/>
            <person name="Faulkner M."/>
            <person name="Liu X."/>
            <person name="Huang F."/>
            <person name="Darby A.C."/>
            <person name="Hall N."/>
        </authorList>
    </citation>
    <scope>NUCLEOTIDE SEQUENCE [LARGE SCALE GENOMIC DNA]</scope>
    <source>
        <strain evidence="2">ATCC 19567 / DSM 133 / F</strain>
    </source>
</reference>
<evidence type="ECO:0000313" key="2">
    <source>
        <dbReference type="Proteomes" id="UP000065734"/>
    </source>
</evidence>
<name>A0A0P0JFI4_BLAVI</name>
<keyword evidence="2" id="KW-1185">Reference proteome</keyword>
<dbReference type="KEGG" id="bvr:BVIR_1235"/>